<keyword evidence="4 6" id="KW-1133">Transmembrane helix</keyword>
<evidence type="ECO:0000256" key="2">
    <source>
        <dbReference type="ARBA" id="ARBA00007511"/>
    </source>
</evidence>
<feature type="transmembrane region" description="Helical" evidence="6">
    <location>
        <begin position="129"/>
        <end position="151"/>
    </location>
</feature>
<dbReference type="EMBL" id="CP071090">
    <property type="protein sequence ID" value="QSQ25675.1"/>
    <property type="molecule type" value="Genomic_DNA"/>
</dbReference>
<gene>
    <name evidence="7" type="ORF">JY651_12395</name>
</gene>
<accession>A0ABX7P5B7</accession>
<sequence>MLAGIEDPQTWIALLTLCAMEIVLGIDNVVFISILTSRLPVDRRDKVARLGLGLALFMRVGLLFTISWIMRLTEPLFTVLGHAVSGRDLILLIGGLFLIAKATTEIYGKVESADEEEAGSGKSVNVGAIIAQILALDIVFSLDSVITAVGMVPPEQIWVMVTAVIISVGVMMLFAKPLSTFVMAHPSVKILALSFLLLIGVLLVADGLGQHIPKGYVYFAMAFSLGVELVNMRFRSRRTRRVAPGAEPTASA</sequence>
<evidence type="ECO:0000313" key="7">
    <source>
        <dbReference type="EMBL" id="QSQ25675.1"/>
    </source>
</evidence>
<evidence type="ECO:0000256" key="5">
    <source>
        <dbReference type="ARBA" id="ARBA00023136"/>
    </source>
</evidence>
<keyword evidence="5 6" id="KW-0472">Membrane</keyword>
<keyword evidence="3 6" id="KW-0812">Transmembrane</keyword>
<evidence type="ECO:0000256" key="3">
    <source>
        <dbReference type="ARBA" id="ARBA00022692"/>
    </source>
</evidence>
<dbReference type="InterPro" id="IPR005496">
    <property type="entry name" value="Integral_membrane_TerC"/>
</dbReference>
<feature type="transmembrane region" description="Helical" evidence="6">
    <location>
        <begin position="157"/>
        <end position="178"/>
    </location>
</feature>
<organism evidence="7 8">
    <name type="scientific">Pyxidicoccus parkwayensis</name>
    <dbReference type="NCBI Taxonomy" id="2813578"/>
    <lineage>
        <taxon>Bacteria</taxon>
        <taxon>Pseudomonadati</taxon>
        <taxon>Myxococcota</taxon>
        <taxon>Myxococcia</taxon>
        <taxon>Myxococcales</taxon>
        <taxon>Cystobacterineae</taxon>
        <taxon>Myxococcaceae</taxon>
        <taxon>Pyxidicoccus</taxon>
    </lineage>
</organism>
<feature type="transmembrane region" description="Helical" evidence="6">
    <location>
        <begin position="89"/>
        <end position="108"/>
    </location>
</feature>
<dbReference type="Pfam" id="PF03741">
    <property type="entry name" value="TerC"/>
    <property type="match status" value="1"/>
</dbReference>
<protein>
    <submittedName>
        <fullName evidence="7">TerC family protein</fullName>
    </submittedName>
</protein>
<keyword evidence="8" id="KW-1185">Reference proteome</keyword>
<feature type="transmembrane region" description="Helical" evidence="6">
    <location>
        <begin position="12"/>
        <end position="35"/>
    </location>
</feature>
<evidence type="ECO:0000256" key="6">
    <source>
        <dbReference type="SAM" id="Phobius"/>
    </source>
</evidence>
<comment type="subcellular location">
    <subcellularLocation>
        <location evidence="1">Membrane</location>
        <topology evidence="1">Multi-pass membrane protein</topology>
    </subcellularLocation>
</comment>
<evidence type="ECO:0000256" key="4">
    <source>
        <dbReference type="ARBA" id="ARBA00022989"/>
    </source>
</evidence>
<name>A0ABX7P5B7_9BACT</name>
<proteinExistence type="inferred from homology"/>
<dbReference type="RefSeq" id="WP_206727228.1">
    <property type="nucleotide sequence ID" value="NZ_CP071090.1"/>
</dbReference>
<evidence type="ECO:0000313" key="8">
    <source>
        <dbReference type="Proteomes" id="UP000662747"/>
    </source>
</evidence>
<dbReference type="PANTHER" id="PTHR30238:SF4">
    <property type="entry name" value="SLL1022 PROTEIN"/>
    <property type="match status" value="1"/>
</dbReference>
<feature type="transmembrane region" description="Helical" evidence="6">
    <location>
        <begin position="190"/>
        <end position="209"/>
    </location>
</feature>
<dbReference type="PANTHER" id="PTHR30238">
    <property type="entry name" value="MEMBRANE BOUND PREDICTED REDOX MODULATOR"/>
    <property type="match status" value="1"/>
</dbReference>
<dbReference type="Proteomes" id="UP000662747">
    <property type="component" value="Chromosome"/>
</dbReference>
<comment type="similarity">
    <text evidence="2">Belongs to the TerC family.</text>
</comment>
<evidence type="ECO:0000256" key="1">
    <source>
        <dbReference type="ARBA" id="ARBA00004141"/>
    </source>
</evidence>
<feature type="transmembrane region" description="Helical" evidence="6">
    <location>
        <begin position="215"/>
        <end position="232"/>
    </location>
</feature>
<reference evidence="7 8" key="1">
    <citation type="submission" date="2021-02" db="EMBL/GenBank/DDBJ databases">
        <title>De Novo genome assembly of isolated myxobacteria.</title>
        <authorList>
            <person name="Stevens D.C."/>
        </authorList>
    </citation>
    <scope>NUCLEOTIDE SEQUENCE [LARGE SCALE GENOMIC DNA]</scope>
    <source>
        <strain evidence="8">SCPEA02</strain>
    </source>
</reference>
<feature type="transmembrane region" description="Helical" evidence="6">
    <location>
        <begin position="47"/>
        <end position="69"/>
    </location>
</feature>